<evidence type="ECO:0000313" key="9">
    <source>
        <dbReference type="EMBL" id="RPF26083.1"/>
    </source>
</evidence>
<comment type="caution">
    <text evidence="9">The sequence shown here is derived from an EMBL/GenBank/DDBJ whole genome shotgun (WGS) entry which is preliminary data.</text>
</comment>
<keyword evidence="5 7" id="KW-0472">Membrane</keyword>
<feature type="transmembrane region" description="Helical" evidence="7">
    <location>
        <begin position="172"/>
        <end position="197"/>
    </location>
</feature>
<accession>A0A3N4Z0H3</accession>
<proteinExistence type="predicted"/>
<dbReference type="RefSeq" id="WP_170175173.1">
    <property type="nucleotide sequence ID" value="NZ_RKRA01000001.1"/>
</dbReference>
<keyword evidence="10" id="KW-1185">Reference proteome</keyword>
<evidence type="ECO:0000256" key="7">
    <source>
        <dbReference type="SAM" id="Phobius"/>
    </source>
</evidence>
<organism evidence="9 10">
    <name type="scientific">Georgenia muralis</name>
    <dbReference type="NCBI Taxonomy" id="154117"/>
    <lineage>
        <taxon>Bacteria</taxon>
        <taxon>Bacillati</taxon>
        <taxon>Actinomycetota</taxon>
        <taxon>Actinomycetes</taxon>
        <taxon>Micrococcales</taxon>
        <taxon>Bogoriellaceae</taxon>
        <taxon>Georgenia</taxon>
    </lineage>
</organism>
<evidence type="ECO:0000259" key="8">
    <source>
        <dbReference type="Pfam" id="PF02706"/>
    </source>
</evidence>
<keyword evidence="2" id="KW-1003">Cell membrane</keyword>
<name>A0A3N4Z0H3_9MICO</name>
<evidence type="ECO:0000313" key="10">
    <source>
        <dbReference type="Proteomes" id="UP000280726"/>
    </source>
</evidence>
<protein>
    <submittedName>
        <fullName evidence="9">Capsular polysaccharide biosynthesis protein</fullName>
    </submittedName>
</protein>
<keyword evidence="4 7" id="KW-1133">Transmembrane helix</keyword>
<reference evidence="9 10" key="1">
    <citation type="submission" date="2018-11" db="EMBL/GenBank/DDBJ databases">
        <title>Sequencing the genomes of 1000 actinobacteria strains.</title>
        <authorList>
            <person name="Klenk H.-P."/>
        </authorList>
    </citation>
    <scope>NUCLEOTIDE SEQUENCE [LARGE SCALE GENOMIC DNA]</scope>
    <source>
        <strain evidence="9 10">DSM 14418</strain>
    </source>
</reference>
<evidence type="ECO:0000256" key="4">
    <source>
        <dbReference type="ARBA" id="ARBA00022989"/>
    </source>
</evidence>
<evidence type="ECO:0000256" key="6">
    <source>
        <dbReference type="SAM" id="MobiDB-lite"/>
    </source>
</evidence>
<evidence type="ECO:0000256" key="2">
    <source>
        <dbReference type="ARBA" id="ARBA00022475"/>
    </source>
</evidence>
<dbReference type="InterPro" id="IPR003856">
    <property type="entry name" value="LPS_length_determ_N"/>
</dbReference>
<dbReference type="EMBL" id="RKRA01000001">
    <property type="protein sequence ID" value="RPF26083.1"/>
    <property type="molecule type" value="Genomic_DNA"/>
</dbReference>
<gene>
    <name evidence="9" type="ORF">EDD32_0507</name>
</gene>
<comment type="subcellular location">
    <subcellularLocation>
        <location evidence="1">Cell membrane</location>
        <topology evidence="1">Multi-pass membrane protein</topology>
    </subcellularLocation>
</comment>
<sequence>MYLRELARSLIRRWYLVAVGLVAVGGLGAFVLTVVQPTYQARANLLLLPPQSSLETGDNPFLALGGLIQPLDVLTRILDAGTTREELLSETTDGDYVVEADTSTNSPILLVEAMGGDADEALGVLETVLDVAPPTLVDLQEELQIPARDQVTTMTLTVDEVATPDRGDQVRALLAVVAVGTGAVVLLVGLVDGILLARGRPRVSPTGNRAGPSPQPPTAPDPTLKDQSSSPVRGGR</sequence>
<evidence type="ECO:0000256" key="1">
    <source>
        <dbReference type="ARBA" id="ARBA00004651"/>
    </source>
</evidence>
<dbReference type="AlphaFoldDB" id="A0A3N4Z0H3"/>
<feature type="domain" description="Polysaccharide chain length determinant N-terminal" evidence="8">
    <location>
        <begin position="3"/>
        <end position="90"/>
    </location>
</feature>
<dbReference type="Pfam" id="PF02706">
    <property type="entry name" value="Wzz"/>
    <property type="match status" value="1"/>
</dbReference>
<feature type="transmembrane region" description="Helical" evidence="7">
    <location>
        <begin position="14"/>
        <end position="35"/>
    </location>
</feature>
<keyword evidence="3 7" id="KW-0812">Transmembrane</keyword>
<feature type="compositionally biased region" description="Polar residues" evidence="6">
    <location>
        <begin position="225"/>
        <end position="236"/>
    </location>
</feature>
<dbReference type="GO" id="GO:0005886">
    <property type="term" value="C:plasma membrane"/>
    <property type="evidence" value="ECO:0007669"/>
    <property type="project" value="UniProtKB-SubCell"/>
</dbReference>
<evidence type="ECO:0000256" key="5">
    <source>
        <dbReference type="ARBA" id="ARBA00023136"/>
    </source>
</evidence>
<feature type="region of interest" description="Disordered" evidence="6">
    <location>
        <begin position="201"/>
        <end position="236"/>
    </location>
</feature>
<evidence type="ECO:0000256" key="3">
    <source>
        <dbReference type="ARBA" id="ARBA00022692"/>
    </source>
</evidence>
<dbReference type="Proteomes" id="UP000280726">
    <property type="component" value="Unassembled WGS sequence"/>
</dbReference>